<proteinExistence type="predicted"/>
<dbReference type="Proteomes" id="UP000198406">
    <property type="component" value="Unassembled WGS sequence"/>
</dbReference>
<evidence type="ECO:0000313" key="2">
    <source>
        <dbReference type="EMBL" id="GAX15408.1"/>
    </source>
</evidence>
<evidence type="ECO:0000313" key="3">
    <source>
        <dbReference type="Proteomes" id="UP000198406"/>
    </source>
</evidence>
<gene>
    <name evidence="2" type="ORF">FisN_8Lh296</name>
</gene>
<protein>
    <submittedName>
        <fullName evidence="2">Uncharacterized protein</fullName>
    </submittedName>
</protein>
<name>A0A1Z5JNS2_FISSO</name>
<feature type="region of interest" description="Disordered" evidence="1">
    <location>
        <begin position="1"/>
        <end position="27"/>
    </location>
</feature>
<accession>A0A1Z5JNS2</accession>
<dbReference type="InParanoid" id="A0A1Z5JNS2"/>
<feature type="compositionally biased region" description="Basic and acidic residues" evidence="1">
    <location>
        <begin position="149"/>
        <end position="161"/>
    </location>
</feature>
<dbReference type="AlphaFoldDB" id="A0A1Z5JNS2"/>
<feature type="region of interest" description="Disordered" evidence="1">
    <location>
        <begin position="139"/>
        <end position="167"/>
    </location>
</feature>
<evidence type="ECO:0000256" key="1">
    <source>
        <dbReference type="SAM" id="MobiDB-lite"/>
    </source>
</evidence>
<organism evidence="2 3">
    <name type="scientific">Fistulifera solaris</name>
    <name type="common">Oleaginous diatom</name>
    <dbReference type="NCBI Taxonomy" id="1519565"/>
    <lineage>
        <taxon>Eukaryota</taxon>
        <taxon>Sar</taxon>
        <taxon>Stramenopiles</taxon>
        <taxon>Ochrophyta</taxon>
        <taxon>Bacillariophyta</taxon>
        <taxon>Bacillariophyceae</taxon>
        <taxon>Bacillariophycidae</taxon>
        <taxon>Naviculales</taxon>
        <taxon>Naviculaceae</taxon>
        <taxon>Fistulifera</taxon>
    </lineage>
</organism>
<sequence>MRSLSDADRAKLQRRVPSFHPTPRKTSLLDPELKSIFERKLESAAFFKPVAEVTPEYVPKEESISPALPESAPPTLEETVETTEFEEMKQSSTLLTRTMLFAERRRKEGREVFRRRMQTSACNALNDTDVAVDMECASASPSVNDQLEMPEKERTPEKDADTVLSFPNPVDTSFSSVDLTDGEYPWTISRPNELLSQLKQLSTRVAHMISSEERKEEEKDSEENDPIYSARLKDAEKANLKWYERPFKTHPFDYIPKPSSRFNCLCPGMVDF</sequence>
<reference evidence="2 3" key="1">
    <citation type="journal article" date="2015" name="Plant Cell">
        <title>Oil accumulation by the oleaginous diatom Fistulifera solaris as revealed by the genome and transcriptome.</title>
        <authorList>
            <person name="Tanaka T."/>
            <person name="Maeda Y."/>
            <person name="Veluchamy A."/>
            <person name="Tanaka M."/>
            <person name="Abida H."/>
            <person name="Marechal E."/>
            <person name="Bowler C."/>
            <person name="Muto M."/>
            <person name="Sunaga Y."/>
            <person name="Tanaka M."/>
            <person name="Yoshino T."/>
            <person name="Taniguchi T."/>
            <person name="Fukuda Y."/>
            <person name="Nemoto M."/>
            <person name="Matsumoto M."/>
            <person name="Wong P.S."/>
            <person name="Aburatani S."/>
            <person name="Fujibuchi W."/>
        </authorList>
    </citation>
    <scope>NUCLEOTIDE SEQUENCE [LARGE SCALE GENOMIC DNA]</scope>
    <source>
        <strain evidence="2 3">JPCC DA0580</strain>
    </source>
</reference>
<dbReference type="EMBL" id="BDSP01000092">
    <property type="protein sequence ID" value="GAX15408.1"/>
    <property type="molecule type" value="Genomic_DNA"/>
</dbReference>
<keyword evidence="3" id="KW-1185">Reference proteome</keyword>
<comment type="caution">
    <text evidence="2">The sequence shown here is derived from an EMBL/GenBank/DDBJ whole genome shotgun (WGS) entry which is preliminary data.</text>
</comment>
<feature type="compositionally biased region" description="Basic and acidic residues" evidence="1">
    <location>
        <begin position="1"/>
        <end position="11"/>
    </location>
</feature>